<reference evidence="7" key="1">
    <citation type="submission" date="2024-06" db="EMBL/GenBank/DDBJ databases">
        <authorList>
            <person name="Liu X."/>
            <person name="Lenzi L."/>
            <person name="Haldenby T S."/>
            <person name="Uol C."/>
        </authorList>
    </citation>
    <scope>NUCLEOTIDE SEQUENCE</scope>
</reference>
<dbReference type="InterPro" id="IPR012590">
    <property type="entry name" value="POPLD_dom"/>
</dbReference>
<gene>
    <name evidence="7" type="ORF">CDAUBV1_LOCUS11221</name>
</gene>
<evidence type="ECO:0000259" key="6">
    <source>
        <dbReference type="Pfam" id="PF22770"/>
    </source>
</evidence>
<evidence type="ECO:0000256" key="1">
    <source>
        <dbReference type="ARBA" id="ARBA00004123"/>
    </source>
</evidence>
<keyword evidence="2" id="KW-0819">tRNA processing</keyword>
<dbReference type="Pfam" id="PF08170">
    <property type="entry name" value="POPLD"/>
    <property type="match status" value="1"/>
</dbReference>
<evidence type="ECO:0000259" key="5">
    <source>
        <dbReference type="Pfam" id="PF08170"/>
    </source>
</evidence>
<dbReference type="InterPro" id="IPR039182">
    <property type="entry name" value="Pop1"/>
</dbReference>
<dbReference type="PANTHER" id="PTHR22731:SF3">
    <property type="entry name" value="RIBONUCLEASES P_MRP PROTEIN SUBUNIT POP1"/>
    <property type="match status" value="1"/>
</dbReference>
<evidence type="ECO:0000256" key="2">
    <source>
        <dbReference type="ARBA" id="ARBA00022694"/>
    </source>
</evidence>
<dbReference type="Proteomes" id="UP001497525">
    <property type="component" value="Unassembled WGS sequence"/>
</dbReference>
<dbReference type="InterPro" id="IPR055079">
    <property type="entry name" value="POP1_C"/>
</dbReference>
<dbReference type="InterPro" id="IPR009723">
    <property type="entry name" value="Pop1_N"/>
</dbReference>
<dbReference type="PANTHER" id="PTHR22731">
    <property type="entry name" value="RIBONUCLEASES P/MRP PROTEIN SUBUNIT POP1"/>
    <property type="match status" value="1"/>
</dbReference>
<feature type="domain" description="Pop1 N-terminal" evidence="4">
    <location>
        <begin position="142"/>
        <end position="199"/>
    </location>
</feature>
<dbReference type="Pfam" id="PF06978">
    <property type="entry name" value="POP1_N"/>
    <property type="match status" value="2"/>
</dbReference>
<evidence type="ECO:0000313" key="8">
    <source>
        <dbReference type="Proteomes" id="UP001497525"/>
    </source>
</evidence>
<feature type="domain" description="POPLD" evidence="5">
    <location>
        <begin position="509"/>
        <end position="594"/>
    </location>
</feature>
<comment type="caution">
    <text evidence="7">The sequence shown here is derived from an EMBL/GenBank/DDBJ whole genome shotgun (WGS) entry which is preliminary data.</text>
</comment>
<dbReference type="AlphaFoldDB" id="A0AAV2TLM5"/>
<dbReference type="Pfam" id="PF22770">
    <property type="entry name" value="POP1_C"/>
    <property type="match status" value="1"/>
</dbReference>
<dbReference type="EMBL" id="CAXLJL010000367">
    <property type="protein sequence ID" value="CAL5136931.1"/>
    <property type="molecule type" value="Genomic_DNA"/>
</dbReference>
<keyword evidence="3" id="KW-0539">Nucleus</keyword>
<evidence type="ECO:0000313" key="7">
    <source>
        <dbReference type="EMBL" id="CAL5136931.1"/>
    </source>
</evidence>
<organism evidence="7 8">
    <name type="scientific">Calicophoron daubneyi</name>
    <name type="common">Rumen fluke</name>
    <name type="synonym">Paramphistomum daubneyi</name>
    <dbReference type="NCBI Taxonomy" id="300641"/>
    <lineage>
        <taxon>Eukaryota</taxon>
        <taxon>Metazoa</taxon>
        <taxon>Spiralia</taxon>
        <taxon>Lophotrochozoa</taxon>
        <taxon>Platyhelminthes</taxon>
        <taxon>Trematoda</taxon>
        <taxon>Digenea</taxon>
        <taxon>Plagiorchiida</taxon>
        <taxon>Pronocephalata</taxon>
        <taxon>Paramphistomoidea</taxon>
        <taxon>Paramphistomidae</taxon>
        <taxon>Calicophoron</taxon>
    </lineage>
</organism>
<evidence type="ECO:0000259" key="4">
    <source>
        <dbReference type="Pfam" id="PF06978"/>
    </source>
</evidence>
<feature type="domain" description="Pop1 N-terminal" evidence="4">
    <location>
        <begin position="28"/>
        <end position="86"/>
    </location>
</feature>
<dbReference type="GO" id="GO:0001682">
    <property type="term" value="P:tRNA 5'-leader removal"/>
    <property type="evidence" value="ECO:0007669"/>
    <property type="project" value="InterPro"/>
</dbReference>
<proteinExistence type="predicted"/>
<evidence type="ECO:0000256" key="3">
    <source>
        <dbReference type="ARBA" id="ARBA00023242"/>
    </source>
</evidence>
<name>A0AAV2TLM5_CALDB</name>
<sequence length="764" mass="85044">MSDSQPIIHLSNEETGRLSCLNVVHLATARAAELSEFEAAVNVLTARALTGLQRLPVRLRRRAASHRVNRLPRRLHRHHSLYQGLRGAGATASASVLTGKRQKLKCRRFRRRTLRLLSQATRFSVIPIAVGCAPVKPTSGKAAWLPTHIWHAKRFHMTERWGWRLPLEPTNKVFKACQYAALNGCLAFDMSYLSCLELCGPESELIECVQRLFQPYLCSPSISPPLNAQGVPDCACEQTGLFFAILDNQQGKSLIGRSVLGPARLLWGVPDSFEKGVRCAYFWVHPAMRADALSLLEASSLLCDTSPPHTSVRVTDLTGQLCRMRTIGRQSHQLLADILVPQPHMENNEDWTIWRHVTSRASQACCLPCGTVLYLPSCTDFRSNRPRLKIRNRNWCMQPVVSRETPTVAGPTPNGKRISWSFVSSGQSTRSPWSLSSPNLSLSLHPSDMTGTEISTADEVGTDVLLIQNATPSLINDTPESAGWDIVFTRSRPQMDDKPSLRGTLTARDLLIACVYRGAEVGGQRELERWSSIGTHGSAAFEAYPLVLWPDTEAGRTWAEHITEQKWSRHGRLPPKLRVDYARLHTPHPYSFSWGELVTQSTPCPGTDDSTDWFVLRDPALLRLVVHRMISGDLRARVDVSQLARYHPALPKALIPIRISMCKRGVPEAYSQLYAPSDECESSQLSSSDSNPLTVEWDAKRQLLGYVLTGAYDYTVGHGTGLGLIGLARMTYALSQIPMGSLSRIWMKRPSSKLLRAVHISVLL</sequence>
<comment type="subcellular location">
    <subcellularLocation>
        <location evidence="1">Nucleus</location>
    </subcellularLocation>
</comment>
<dbReference type="GO" id="GO:0005655">
    <property type="term" value="C:nucleolar ribonuclease P complex"/>
    <property type="evidence" value="ECO:0007669"/>
    <property type="project" value="InterPro"/>
</dbReference>
<protein>
    <submittedName>
        <fullName evidence="7">Uncharacterized protein</fullName>
    </submittedName>
</protein>
<accession>A0AAV2TLM5</accession>
<feature type="domain" description="POP1 C-terminal" evidence="6">
    <location>
        <begin position="690"/>
        <end position="763"/>
    </location>
</feature>
<dbReference type="GO" id="GO:0000172">
    <property type="term" value="C:ribonuclease MRP complex"/>
    <property type="evidence" value="ECO:0007669"/>
    <property type="project" value="InterPro"/>
</dbReference>